<dbReference type="AlphaFoldDB" id="A0A1W1UFS5"/>
<name>A0A1W1UFS5_9DEIO</name>
<dbReference type="SUPFAM" id="SSF51735">
    <property type="entry name" value="NAD(P)-binding Rossmann-fold domains"/>
    <property type="match status" value="1"/>
</dbReference>
<dbReference type="STRING" id="695939.SAMN00790413_05371"/>
<dbReference type="PRINTS" id="PR00080">
    <property type="entry name" value="SDRFAMILY"/>
</dbReference>
<dbReference type="GO" id="GO:0016491">
    <property type="term" value="F:oxidoreductase activity"/>
    <property type="evidence" value="ECO:0007669"/>
    <property type="project" value="UniProtKB-KW"/>
</dbReference>
<dbReference type="Pfam" id="PF13561">
    <property type="entry name" value="adh_short_C2"/>
    <property type="match status" value="1"/>
</dbReference>
<dbReference type="PANTHER" id="PTHR42879">
    <property type="entry name" value="3-OXOACYL-(ACYL-CARRIER-PROTEIN) REDUCTASE"/>
    <property type="match status" value="1"/>
</dbReference>
<keyword evidence="2" id="KW-0560">Oxidoreductase</keyword>
<evidence type="ECO:0000256" key="1">
    <source>
        <dbReference type="ARBA" id="ARBA00006484"/>
    </source>
</evidence>
<evidence type="ECO:0000259" key="3">
    <source>
        <dbReference type="SMART" id="SM00822"/>
    </source>
</evidence>
<dbReference type="InterPro" id="IPR057326">
    <property type="entry name" value="KR_dom"/>
</dbReference>
<dbReference type="InterPro" id="IPR020904">
    <property type="entry name" value="Sc_DH/Rdtase_CS"/>
</dbReference>
<sequence length="252" mass="26197">MTTFSVDSGCALVTGASRGLGRALALALAQSGWAVAVNYAHDEAGAAQTVEGITAAGGTARAYRFDVTDVEAVERGVEEIRASLGPVAVLVNNATGPQPFVRLEDQTWEDHLGQLRFFVQAPLLLLQAALPDFRRIGGGRVVNIGSEVVHLGNAEFGHYVAAKAALVGLSRSWANELGPDGITVNVVEPGWIPVERHADVDAAAREAYAATVPLQRMGQPEELAAMVAFLASPTAAFVTGQSVAVNGGKTLG</sequence>
<dbReference type="PRINTS" id="PR00081">
    <property type="entry name" value="GDHRDH"/>
</dbReference>
<organism evidence="4 5">
    <name type="scientific">Deinococcus hopiensis KR-140</name>
    <dbReference type="NCBI Taxonomy" id="695939"/>
    <lineage>
        <taxon>Bacteria</taxon>
        <taxon>Thermotogati</taxon>
        <taxon>Deinococcota</taxon>
        <taxon>Deinococci</taxon>
        <taxon>Deinococcales</taxon>
        <taxon>Deinococcaceae</taxon>
        <taxon>Deinococcus</taxon>
    </lineage>
</organism>
<keyword evidence="5" id="KW-1185">Reference proteome</keyword>
<dbReference type="Gene3D" id="3.40.50.720">
    <property type="entry name" value="NAD(P)-binding Rossmann-like Domain"/>
    <property type="match status" value="1"/>
</dbReference>
<dbReference type="OrthoDB" id="9803333at2"/>
<dbReference type="GO" id="GO:0032787">
    <property type="term" value="P:monocarboxylic acid metabolic process"/>
    <property type="evidence" value="ECO:0007669"/>
    <property type="project" value="UniProtKB-ARBA"/>
</dbReference>
<evidence type="ECO:0000256" key="2">
    <source>
        <dbReference type="ARBA" id="ARBA00023002"/>
    </source>
</evidence>
<feature type="domain" description="Ketoreductase" evidence="3">
    <location>
        <begin position="9"/>
        <end position="194"/>
    </location>
</feature>
<evidence type="ECO:0000313" key="4">
    <source>
        <dbReference type="EMBL" id="SMB79936.1"/>
    </source>
</evidence>
<dbReference type="SMART" id="SM00822">
    <property type="entry name" value="PKS_KR"/>
    <property type="match status" value="1"/>
</dbReference>
<proteinExistence type="inferred from homology"/>
<dbReference type="Proteomes" id="UP000192582">
    <property type="component" value="Unassembled WGS sequence"/>
</dbReference>
<dbReference type="RefSeq" id="WP_084045605.1">
    <property type="nucleotide sequence ID" value="NZ_FWWU01000004.1"/>
</dbReference>
<dbReference type="PROSITE" id="PS00061">
    <property type="entry name" value="ADH_SHORT"/>
    <property type="match status" value="1"/>
</dbReference>
<gene>
    <name evidence="4" type="ORF">SAMN00790413_05371</name>
</gene>
<reference evidence="4 5" key="1">
    <citation type="submission" date="2017-04" db="EMBL/GenBank/DDBJ databases">
        <authorList>
            <person name="Afonso C.L."/>
            <person name="Miller P.J."/>
            <person name="Scott M.A."/>
            <person name="Spackman E."/>
            <person name="Goraichik I."/>
            <person name="Dimitrov K.M."/>
            <person name="Suarez D.L."/>
            <person name="Swayne D.E."/>
        </authorList>
    </citation>
    <scope>NUCLEOTIDE SEQUENCE [LARGE SCALE GENOMIC DNA]</scope>
    <source>
        <strain evidence="4 5">KR-140</strain>
    </source>
</reference>
<protein>
    <submittedName>
        <fullName evidence="4">3-oxoacyl-[acyl-carrier protein] reductase</fullName>
    </submittedName>
</protein>
<accession>A0A1W1UFS5</accession>
<dbReference type="FunFam" id="3.40.50.720:FF:000173">
    <property type="entry name" value="3-oxoacyl-[acyl-carrier protein] reductase"/>
    <property type="match status" value="1"/>
</dbReference>
<dbReference type="EMBL" id="FWWU01000004">
    <property type="protein sequence ID" value="SMB79936.1"/>
    <property type="molecule type" value="Genomic_DNA"/>
</dbReference>
<evidence type="ECO:0000313" key="5">
    <source>
        <dbReference type="Proteomes" id="UP000192582"/>
    </source>
</evidence>
<dbReference type="InterPro" id="IPR050259">
    <property type="entry name" value="SDR"/>
</dbReference>
<comment type="similarity">
    <text evidence="1">Belongs to the short-chain dehydrogenases/reductases (SDR) family.</text>
</comment>
<dbReference type="InterPro" id="IPR036291">
    <property type="entry name" value="NAD(P)-bd_dom_sf"/>
</dbReference>
<dbReference type="InterPro" id="IPR002347">
    <property type="entry name" value="SDR_fam"/>
</dbReference>